<evidence type="ECO:0000313" key="1">
    <source>
        <dbReference type="EMBL" id="KAK6914161.1"/>
    </source>
</evidence>
<organism evidence="1 2">
    <name type="scientific">Dillenia turbinata</name>
    <dbReference type="NCBI Taxonomy" id="194707"/>
    <lineage>
        <taxon>Eukaryota</taxon>
        <taxon>Viridiplantae</taxon>
        <taxon>Streptophyta</taxon>
        <taxon>Embryophyta</taxon>
        <taxon>Tracheophyta</taxon>
        <taxon>Spermatophyta</taxon>
        <taxon>Magnoliopsida</taxon>
        <taxon>eudicotyledons</taxon>
        <taxon>Gunneridae</taxon>
        <taxon>Pentapetalae</taxon>
        <taxon>Dilleniales</taxon>
        <taxon>Dilleniaceae</taxon>
        <taxon>Dillenia</taxon>
    </lineage>
</organism>
<accession>A0AAN8YV31</accession>
<comment type="caution">
    <text evidence="1">The sequence shown here is derived from an EMBL/GenBank/DDBJ whole genome shotgun (WGS) entry which is preliminary data.</text>
</comment>
<dbReference type="EMBL" id="JBAMMX010000026">
    <property type="protein sequence ID" value="KAK6914161.1"/>
    <property type="molecule type" value="Genomic_DNA"/>
</dbReference>
<protein>
    <submittedName>
        <fullName evidence="1">Uncharacterized protein</fullName>
    </submittedName>
</protein>
<dbReference type="AlphaFoldDB" id="A0AAN8YV31"/>
<keyword evidence="2" id="KW-1185">Reference proteome</keyword>
<gene>
    <name evidence="1" type="ORF">RJ641_021482</name>
</gene>
<sequence length="88" mass="9842">MEALICLLAVLNSKGDLKGAERTTLVLYQLILQMVKSYHDMQYWSGNNIKIKIRPQLTLSEQFKLHLQLAISLAIELITGEPLTSASA</sequence>
<evidence type="ECO:0000313" key="2">
    <source>
        <dbReference type="Proteomes" id="UP001370490"/>
    </source>
</evidence>
<dbReference type="Proteomes" id="UP001370490">
    <property type="component" value="Unassembled WGS sequence"/>
</dbReference>
<name>A0AAN8YV31_9MAGN</name>
<reference evidence="1 2" key="1">
    <citation type="submission" date="2023-12" db="EMBL/GenBank/DDBJ databases">
        <title>A high-quality genome assembly for Dillenia turbinata (Dilleniales).</title>
        <authorList>
            <person name="Chanderbali A."/>
        </authorList>
    </citation>
    <scope>NUCLEOTIDE SEQUENCE [LARGE SCALE GENOMIC DNA]</scope>
    <source>
        <strain evidence="1">LSX21</strain>
        <tissue evidence="1">Leaf</tissue>
    </source>
</reference>
<proteinExistence type="predicted"/>